<proteinExistence type="predicted"/>
<comment type="caution">
    <text evidence="1">The sequence shown here is derived from an EMBL/GenBank/DDBJ whole genome shotgun (WGS) entry which is preliminary data.</text>
</comment>
<organism evidence="1 2">
    <name type="scientific">Aureococcus anophagefferens</name>
    <name type="common">Harmful bloom alga</name>
    <dbReference type="NCBI Taxonomy" id="44056"/>
    <lineage>
        <taxon>Eukaryota</taxon>
        <taxon>Sar</taxon>
        <taxon>Stramenopiles</taxon>
        <taxon>Ochrophyta</taxon>
        <taxon>Pelagophyceae</taxon>
        <taxon>Pelagomonadales</taxon>
        <taxon>Pelagomonadaceae</taxon>
        <taxon>Aureococcus</taxon>
    </lineage>
</organism>
<evidence type="ECO:0000313" key="1">
    <source>
        <dbReference type="EMBL" id="KAK7239562.1"/>
    </source>
</evidence>
<dbReference type="EMBL" id="JBBJCI010000223">
    <property type="protein sequence ID" value="KAK7239562.1"/>
    <property type="molecule type" value="Genomic_DNA"/>
</dbReference>
<evidence type="ECO:0000313" key="2">
    <source>
        <dbReference type="Proteomes" id="UP001363151"/>
    </source>
</evidence>
<name>A0ABR1FVL1_AURAN</name>
<dbReference type="Proteomes" id="UP001363151">
    <property type="component" value="Unassembled WGS sequence"/>
</dbReference>
<accession>A0ABR1FVL1</accession>
<gene>
    <name evidence="1" type="ORF">SO694_00028043</name>
</gene>
<sequence>MLLSSNATVVSWTRRNSLRVVLADMCASNTGDNSGSASACYPWRTADYSPEYVASRTAIEYGKRQKIVSIAADAGGVADFDFETFAAHAAATLMALLGHVLGPKAAAAAVAAKPPTQMSDSSAPLEAAFDRPELVLSALKRACLDWTFFGGSWENAREPRAPCPASLSSARSATSAAAAAARPL</sequence>
<keyword evidence="2" id="KW-1185">Reference proteome</keyword>
<protein>
    <submittedName>
        <fullName evidence="1">Uncharacterized protein</fullName>
    </submittedName>
</protein>
<reference evidence="1 2" key="1">
    <citation type="submission" date="2024-03" db="EMBL/GenBank/DDBJ databases">
        <title>Aureococcus anophagefferens CCMP1851 and Kratosvirus quantuckense: Draft genome of a second virus-susceptible host strain in the model system.</title>
        <authorList>
            <person name="Chase E."/>
            <person name="Truchon A.R."/>
            <person name="Schepens W."/>
            <person name="Wilhelm S.W."/>
        </authorList>
    </citation>
    <scope>NUCLEOTIDE SEQUENCE [LARGE SCALE GENOMIC DNA]</scope>
    <source>
        <strain evidence="1 2">CCMP1851</strain>
    </source>
</reference>